<keyword evidence="2" id="KW-1185">Reference proteome</keyword>
<dbReference type="SUPFAM" id="SSF160631">
    <property type="entry name" value="SMI1/KNR4-like"/>
    <property type="match status" value="1"/>
</dbReference>
<proteinExistence type="predicted"/>
<reference evidence="1 2" key="1">
    <citation type="journal article" date="2019" name="Int. J. Syst. Evol. Microbiol.">
        <title>The Global Catalogue of Microorganisms (GCM) 10K type strain sequencing project: providing services to taxonomists for standard genome sequencing and annotation.</title>
        <authorList>
            <consortium name="The Broad Institute Genomics Platform"/>
            <consortium name="The Broad Institute Genome Sequencing Center for Infectious Disease"/>
            <person name="Wu L."/>
            <person name="Ma J."/>
        </authorList>
    </citation>
    <scope>NUCLEOTIDE SEQUENCE [LARGE SCALE GENOMIC DNA]</scope>
    <source>
        <strain evidence="1 2">JCM 14326</strain>
    </source>
</reference>
<dbReference type="InterPro" id="IPR037883">
    <property type="entry name" value="Knr4/Smi1-like_sf"/>
</dbReference>
<dbReference type="EMBL" id="BAAANL010000006">
    <property type="protein sequence ID" value="GAA1868925.1"/>
    <property type="molecule type" value="Genomic_DNA"/>
</dbReference>
<evidence type="ECO:0000313" key="2">
    <source>
        <dbReference type="Proteomes" id="UP001501094"/>
    </source>
</evidence>
<evidence type="ECO:0000313" key="1">
    <source>
        <dbReference type="EMBL" id="GAA1868925.1"/>
    </source>
</evidence>
<protein>
    <submittedName>
        <fullName evidence="1">Uncharacterized protein</fullName>
    </submittedName>
</protein>
<comment type="caution">
    <text evidence="1">The sequence shown here is derived from an EMBL/GenBank/DDBJ whole genome shotgun (WGS) entry which is preliminary data.</text>
</comment>
<organism evidence="1 2">
    <name type="scientific">Myceligenerans crystallogenes</name>
    <dbReference type="NCBI Taxonomy" id="316335"/>
    <lineage>
        <taxon>Bacteria</taxon>
        <taxon>Bacillati</taxon>
        <taxon>Actinomycetota</taxon>
        <taxon>Actinomycetes</taxon>
        <taxon>Micrococcales</taxon>
        <taxon>Promicromonosporaceae</taxon>
        <taxon>Myceligenerans</taxon>
    </lineage>
</organism>
<dbReference type="Proteomes" id="UP001501094">
    <property type="component" value="Unassembled WGS sequence"/>
</dbReference>
<name>A0ABN2NHR0_9MICO</name>
<accession>A0ABN2NHR0</accession>
<gene>
    <name evidence="1" type="ORF">GCM10009751_29470</name>
</gene>
<sequence length="318" mass="34059">MTVHENRENCAVTTAGADIPRRLPTAVGMQGYLIRTSLDDDLLWDLVVATVAGPLPLNSRLSVEPEWMVLAGPEWAAWDPGTDRLQAPPAAEPSRWQVRDDRLVLAADAQTAVGSTLVATTTRPGAPVVRLAVDDASWAWFTHFLESDDGPLDEAELLAAITHRVAEGLPTGIDGHTPEPSPPISRAAVRAAESRAGFPFPDLLVRVLTEVAASGVGPGYGLLGADAQRDDDGRLLLCDWGCGITSWLQPDGTVVGHDPNAGPDDLVLDDGRTLTEWLRAWVNDDLFQPWAVQDPSTGAWRAATPAEHRASLAEAEGW</sequence>